<name>A0AAV4W0A0_9ARAC</name>
<evidence type="ECO:0000313" key="3">
    <source>
        <dbReference type="Proteomes" id="UP001054837"/>
    </source>
</evidence>
<keyword evidence="1" id="KW-0812">Transmembrane</keyword>
<evidence type="ECO:0000256" key="1">
    <source>
        <dbReference type="SAM" id="Phobius"/>
    </source>
</evidence>
<comment type="caution">
    <text evidence="2">The sequence shown here is derived from an EMBL/GenBank/DDBJ whole genome shotgun (WGS) entry which is preliminary data.</text>
</comment>
<protein>
    <submittedName>
        <fullName evidence="2">Uncharacterized protein</fullName>
    </submittedName>
</protein>
<dbReference type="EMBL" id="BPLQ01013845">
    <property type="protein sequence ID" value="GIY75289.1"/>
    <property type="molecule type" value="Genomic_DNA"/>
</dbReference>
<feature type="transmembrane region" description="Helical" evidence="1">
    <location>
        <begin position="72"/>
        <end position="95"/>
    </location>
</feature>
<dbReference type="AlphaFoldDB" id="A0AAV4W0A0"/>
<gene>
    <name evidence="2" type="ORF">CDAR_247081</name>
</gene>
<keyword evidence="3" id="KW-1185">Reference proteome</keyword>
<evidence type="ECO:0000313" key="2">
    <source>
        <dbReference type="EMBL" id="GIY75289.1"/>
    </source>
</evidence>
<keyword evidence="1" id="KW-0472">Membrane</keyword>
<sequence length="171" mass="19937">MKQIAATHRKRRNASFEKLLEDYSNIKSVVQQIDKSIGLLLFISIIITSSFMCFSIYVILNPKVLEGSFLRFQTYCNFLGNFILFILTTASATMVEEASLEVGSQALTVSKSEENLSLFNKESDVLSKRNHINSVENRSYQKKFRFWYNWNHIDLHVYVLWFESMKPDGRE</sequence>
<accession>A0AAV4W0A0</accession>
<dbReference type="Proteomes" id="UP001054837">
    <property type="component" value="Unassembled WGS sequence"/>
</dbReference>
<organism evidence="2 3">
    <name type="scientific">Caerostris darwini</name>
    <dbReference type="NCBI Taxonomy" id="1538125"/>
    <lineage>
        <taxon>Eukaryota</taxon>
        <taxon>Metazoa</taxon>
        <taxon>Ecdysozoa</taxon>
        <taxon>Arthropoda</taxon>
        <taxon>Chelicerata</taxon>
        <taxon>Arachnida</taxon>
        <taxon>Araneae</taxon>
        <taxon>Araneomorphae</taxon>
        <taxon>Entelegynae</taxon>
        <taxon>Araneoidea</taxon>
        <taxon>Araneidae</taxon>
        <taxon>Caerostris</taxon>
    </lineage>
</organism>
<keyword evidence="1" id="KW-1133">Transmembrane helix</keyword>
<reference evidence="2 3" key="1">
    <citation type="submission" date="2021-06" db="EMBL/GenBank/DDBJ databases">
        <title>Caerostris darwini draft genome.</title>
        <authorList>
            <person name="Kono N."/>
            <person name="Arakawa K."/>
        </authorList>
    </citation>
    <scope>NUCLEOTIDE SEQUENCE [LARGE SCALE GENOMIC DNA]</scope>
</reference>
<feature type="transmembrane region" description="Helical" evidence="1">
    <location>
        <begin position="37"/>
        <end position="60"/>
    </location>
</feature>
<proteinExistence type="predicted"/>